<organism evidence="4 5">
    <name type="scientific">Bradyrhizobium erythrophlei</name>
    <dbReference type="NCBI Taxonomy" id="1437360"/>
    <lineage>
        <taxon>Bacteria</taxon>
        <taxon>Pseudomonadati</taxon>
        <taxon>Pseudomonadota</taxon>
        <taxon>Alphaproteobacteria</taxon>
        <taxon>Hyphomicrobiales</taxon>
        <taxon>Nitrobacteraceae</taxon>
        <taxon>Bradyrhizobium</taxon>
    </lineage>
</organism>
<proteinExistence type="predicted"/>
<sequence>MNTLELVAIVDDDENVLIAMQGLVETFGYRTAAFGSANEFLTSDAINEAGCLIVDVQMPQMSGIELFHTLMATRYPMPAIFIAANPNPKAEKRLLEEGAIAYLAKPVRTEALRASLRMTLYRLPGSDSHDNDWRNCPPHQHR</sequence>
<evidence type="ECO:0000256" key="2">
    <source>
        <dbReference type="PROSITE-ProRule" id="PRU00169"/>
    </source>
</evidence>
<dbReference type="RefSeq" id="WP_154073391.1">
    <property type="nucleotide sequence ID" value="NZ_LT670818.1"/>
</dbReference>
<dbReference type="InterPro" id="IPR011006">
    <property type="entry name" value="CheY-like_superfamily"/>
</dbReference>
<dbReference type="SUPFAM" id="SSF52172">
    <property type="entry name" value="CheY-like"/>
    <property type="match status" value="1"/>
</dbReference>
<dbReference type="PANTHER" id="PTHR44591">
    <property type="entry name" value="STRESS RESPONSE REGULATOR PROTEIN 1"/>
    <property type="match status" value="1"/>
</dbReference>
<evidence type="ECO:0000313" key="5">
    <source>
        <dbReference type="Proteomes" id="UP000190675"/>
    </source>
</evidence>
<name>A0A1M5P1I6_9BRAD</name>
<reference evidence="4 5" key="1">
    <citation type="submission" date="2016-11" db="EMBL/GenBank/DDBJ databases">
        <authorList>
            <person name="Jaros S."/>
            <person name="Januszkiewicz K."/>
            <person name="Wedrychowicz H."/>
        </authorList>
    </citation>
    <scope>NUCLEOTIDE SEQUENCE [LARGE SCALE GENOMIC DNA]</scope>
    <source>
        <strain evidence="4 5">GAS242</strain>
    </source>
</reference>
<dbReference type="GO" id="GO:0000160">
    <property type="term" value="P:phosphorelay signal transduction system"/>
    <property type="evidence" value="ECO:0007669"/>
    <property type="project" value="InterPro"/>
</dbReference>
<dbReference type="PROSITE" id="PS50110">
    <property type="entry name" value="RESPONSE_REGULATORY"/>
    <property type="match status" value="1"/>
</dbReference>
<feature type="modified residue" description="4-aspartylphosphate" evidence="2">
    <location>
        <position position="55"/>
    </location>
</feature>
<dbReference type="EMBL" id="LT670818">
    <property type="protein sequence ID" value="SHG95565.1"/>
    <property type="molecule type" value="Genomic_DNA"/>
</dbReference>
<feature type="domain" description="Response regulatory" evidence="3">
    <location>
        <begin position="6"/>
        <end position="120"/>
    </location>
</feature>
<gene>
    <name evidence="4" type="ORF">SAMN05444169_4963</name>
</gene>
<dbReference type="OrthoDB" id="9782655at2"/>
<dbReference type="Gene3D" id="3.40.50.2300">
    <property type="match status" value="1"/>
</dbReference>
<dbReference type="PANTHER" id="PTHR44591:SF25">
    <property type="entry name" value="CHEMOTAXIS TWO-COMPONENT RESPONSE REGULATOR"/>
    <property type="match status" value="1"/>
</dbReference>
<evidence type="ECO:0000313" key="4">
    <source>
        <dbReference type="EMBL" id="SHG95565.1"/>
    </source>
</evidence>
<dbReference type="InterPro" id="IPR050595">
    <property type="entry name" value="Bact_response_regulator"/>
</dbReference>
<keyword evidence="1 2" id="KW-0597">Phosphoprotein</keyword>
<dbReference type="Proteomes" id="UP000190675">
    <property type="component" value="Chromosome I"/>
</dbReference>
<dbReference type="InterPro" id="IPR001789">
    <property type="entry name" value="Sig_transdc_resp-reg_receiver"/>
</dbReference>
<protein>
    <submittedName>
        <fullName evidence="4">Response regulator receiver domain-containing protein</fullName>
    </submittedName>
</protein>
<accession>A0A1M5P1I6</accession>
<dbReference type="AlphaFoldDB" id="A0A1M5P1I6"/>
<evidence type="ECO:0000259" key="3">
    <source>
        <dbReference type="PROSITE" id="PS50110"/>
    </source>
</evidence>
<dbReference type="SMART" id="SM00448">
    <property type="entry name" value="REC"/>
    <property type="match status" value="1"/>
</dbReference>
<evidence type="ECO:0000256" key="1">
    <source>
        <dbReference type="ARBA" id="ARBA00022553"/>
    </source>
</evidence>
<dbReference type="Pfam" id="PF00072">
    <property type="entry name" value="Response_reg"/>
    <property type="match status" value="1"/>
</dbReference>